<proteinExistence type="predicted"/>
<protein>
    <submittedName>
        <fullName evidence="2">Bis-aminopropyl spermidine synthase family protein</fullName>
    </submittedName>
</protein>
<evidence type="ECO:0000313" key="3">
    <source>
        <dbReference type="Proteomes" id="UP000552038"/>
    </source>
</evidence>
<dbReference type="GO" id="GO:0016740">
    <property type="term" value="F:transferase activity"/>
    <property type="evidence" value="ECO:0007669"/>
    <property type="project" value="TreeGrafter"/>
</dbReference>
<dbReference type="SUPFAM" id="SSF53335">
    <property type="entry name" value="S-adenosyl-L-methionine-dependent methyltransferases"/>
    <property type="match status" value="1"/>
</dbReference>
<dbReference type="Proteomes" id="UP000552038">
    <property type="component" value="Unassembled WGS sequence"/>
</dbReference>
<dbReference type="InterPro" id="IPR029063">
    <property type="entry name" value="SAM-dependent_MTases_sf"/>
</dbReference>
<evidence type="ECO:0000259" key="1">
    <source>
        <dbReference type="Pfam" id="PF01861"/>
    </source>
</evidence>
<dbReference type="PANTHER" id="PTHR23290:SF0">
    <property type="entry name" value="RRNA N6-ADENOSINE-METHYLTRANSFERASE METTL5"/>
    <property type="match status" value="1"/>
</dbReference>
<feature type="domain" description="N(4)-bis(aminopropyl)spermidine synthase C-terminal" evidence="1">
    <location>
        <begin position="115"/>
        <end position="320"/>
    </location>
</feature>
<dbReference type="PANTHER" id="PTHR23290">
    <property type="entry name" value="RRNA N6-ADENOSINE-METHYLTRANSFERASE METTL5"/>
    <property type="match status" value="1"/>
</dbReference>
<accession>A0AAP6ZXB2</accession>
<comment type="caution">
    <text evidence="2">The sequence shown here is derived from an EMBL/GenBank/DDBJ whole genome shotgun (WGS) entry which is preliminary data.</text>
</comment>
<sequence length="389" mass="44165">MRNFIEIANESVRLEEGISIIEQLLLECYMNPGISTKELARAVLIPIPVAAAVKRELIKAGAIEQDKGARCTMRGRVWVEEQWGYRGINKKLYQELMACGDLSHPELYNLLVVLKGIMIHRPMVDVRIDQSKCTPETSLRRALLCLRQQTLVGKQILCVGDDDLVSISISLLLQVLFPNGGHSKTIVQVIDMDERFLQYIHDVAQLRQLPIQCIHQDLREPLPAHLHGKFDCFFTDPPYTLQGMSLFVSRGISALRKRKGLPIFLSFAHKSPDFMFTMQREFIRMGITTSATLPRFNEYEGAEIIANRSQMIILKTTERTMPECTGSFMDALYTGEVRQTIRKYQCKRCGNKITVGIQGKMATIEQVKQRGCLSCGNDTFHLISKTKVK</sequence>
<reference evidence="2 3" key="1">
    <citation type="submission" date="2020-05" db="EMBL/GenBank/DDBJ databases">
        <title>Whole genome sequencing and identification of novel metabolites from Paenibacillus alvei strain JR949.</title>
        <authorList>
            <person name="Rajendhran J."/>
            <person name="Sree Pranav P."/>
            <person name="Mahalakshmi B."/>
            <person name="Karthikeyan R."/>
        </authorList>
    </citation>
    <scope>NUCLEOTIDE SEQUENCE [LARGE SCALE GENOMIC DNA]</scope>
    <source>
        <strain evidence="2 3">JR949</strain>
    </source>
</reference>
<organism evidence="2 3">
    <name type="scientific">Paenibacillus alvei</name>
    <name type="common">Bacillus alvei</name>
    <dbReference type="NCBI Taxonomy" id="44250"/>
    <lineage>
        <taxon>Bacteria</taxon>
        <taxon>Bacillati</taxon>
        <taxon>Bacillota</taxon>
        <taxon>Bacilli</taxon>
        <taxon>Bacillales</taxon>
        <taxon>Paenibacillaceae</taxon>
        <taxon>Paenibacillus</taxon>
    </lineage>
</organism>
<dbReference type="GO" id="GO:0006596">
    <property type="term" value="P:polyamine biosynthetic process"/>
    <property type="evidence" value="ECO:0007669"/>
    <property type="project" value="TreeGrafter"/>
</dbReference>
<dbReference type="EMBL" id="JABFOR010000016">
    <property type="protein sequence ID" value="NOJ71658.1"/>
    <property type="molecule type" value="Genomic_DNA"/>
</dbReference>
<evidence type="ECO:0000313" key="2">
    <source>
        <dbReference type="EMBL" id="NOJ71658.1"/>
    </source>
</evidence>
<dbReference type="Pfam" id="PF01861">
    <property type="entry name" value="BpsA_C"/>
    <property type="match status" value="1"/>
</dbReference>
<dbReference type="RefSeq" id="WP_171417130.1">
    <property type="nucleotide sequence ID" value="NZ_JABFOR010000016.1"/>
</dbReference>
<dbReference type="AlphaFoldDB" id="A0AAP6ZXB2"/>
<dbReference type="InterPro" id="IPR051720">
    <property type="entry name" value="rRNA_MeTrfase/Polyamine_Synth"/>
</dbReference>
<dbReference type="InterPro" id="IPR002723">
    <property type="entry name" value="BpsA_C"/>
</dbReference>
<gene>
    <name evidence="2" type="ORF">HMI46_13965</name>
</gene>
<dbReference type="Gene3D" id="3.40.50.150">
    <property type="entry name" value="Vaccinia Virus protein VP39"/>
    <property type="match status" value="1"/>
</dbReference>
<name>A0AAP6ZXB2_PAEAL</name>